<organism evidence="2 3">
    <name type="scientific">Peronospora matthiolae</name>
    <dbReference type="NCBI Taxonomy" id="2874970"/>
    <lineage>
        <taxon>Eukaryota</taxon>
        <taxon>Sar</taxon>
        <taxon>Stramenopiles</taxon>
        <taxon>Oomycota</taxon>
        <taxon>Peronosporomycetes</taxon>
        <taxon>Peronosporales</taxon>
        <taxon>Peronosporaceae</taxon>
        <taxon>Peronospora</taxon>
    </lineage>
</organism>
<dbReference type="GO" id="GO:0004725">
    <property type="term" value="F:protein tyrosine phosphatase activity"/>
    <property type="evidence" value="ECO:0007669"/>
    <property type="project" value="TreeGrafter"/>
</dbReference>
<dbReference type="GO" id="GO:0005634">
    <property type="term" value="C:nucleus"/>
    <property type="evidence" value="ECO:0007669"/>
    <property type="project" value="TreeGrafter"/>
</dbReference>
<dbReference type="PROSITE" id="PS50206">
    <property type="entry name" value="RHODANESE_3"/>
    <property type="match status" value="1"/>
</dbReference>
<gene>
    <name evidence="2" type="ORF">PM001_LOCUS21824</name>
</gene>
<evidence type="ECO:0000259" key="1">
    <source>
        <dbReference type="PROSITE" id="PS50206"/>
    </source>
</evidence>
<dbReference type="Proteomes" id="UP001162060">
    <property type="component" value="Unassembled WGS sequence"/>
</dbReference>
<dbReference type="InterPro" id="IPR001763">
    <property type="entry name" value="Rhodanese-like_dom"/>
</dbReference>
<dbReference type="EMBL" id="CAKLBY020000225">
    <property type="protein sequence ID" value="CAK7936674.1"/>
    <property type="molecule type" value="Genomic_DNA"/>
</dbReference>
<proteinExistence type="predicted"/>
<comment type="caution">
    <text evidence="2">The sequence shown here is derived from an EMBL/GenBank/DDBJ whole genome shotgun (WGS) entry which is preliminary data.</text>
</comment>
<name>A0AAV1UUD3_9STRA</name>
<dbReference type="SUPFAM" id="SSF52821">
    <property type="entry name" value="Rhodanese/Cell cycle control phosphatase"/>
    <property type="match status" value="1"/>
</dbReference>
<dbReference type="AlphaFoldDB" id="A0AAV1UUD3"/>
<dbReference type="InterPro" id="IPR036873">
    <property type="entry name" value="Rhodanese-like_dom_sf"/>
</dbReference>
<accession>A0AAV1UUD3</accession>
<sequence length="139" mass="15541">MSFPVGYMEPPELHSAVGTEWRSCVTLTRLINDRSLSMCAIRTTLEATFGSAVNIPEDSFMDDDDVDALVAKYKDEDAVVFHCMMSQVRGPSCAKRFKARMEVVLEGAAHKPRVLILHGGYERFGSMYKNEADLIEMDA</sequence>
<dbReference type="PANTHER" id="PTHR10828">
    <property type="entry name" value="M-PHASE INDUCER PHOSPHATASE DUAL SPECIFICITY PHOSPHATASE CDC25"/>
    <property type="match status" value="1"/>
</dbReference>
<dbReference type="PANTHER" id="PTHR10828:SF38">
    <property type="entry name" value="ARSENICAL-RESISTANCE PROTEIN 2-RELATED"/>
    <property type="match status" value="1"/>
</dbReference>
<reference evidence="2" key="1">
    <citation type="submission" date="2024-01" db="EMBL/GenBank/DDBJ databases">
        <authorList>
            <person name="Webb A."/>
        </authorList>
    </citation>
    <scope>NUCLEOTIDE SEQUENCE</scope>
    <source>
        <strain evidence="2">Pm1</strain>
    </source>
</reference>
<evidence type="ECO:0000313" key="3">
    <source>
        <dbReference type="Proteomes" id="UP001162060"/>
    </source>
</evidence>
<evidence type="ECO:0000313" key="2">
    <source>
        <dbReference type="EMBL" id="CAK7936674.1"/>
    </source>
</evidence>
<feature type="domain" description="Rhodanese" evidence="1">
    <location>
        <begin position="52"/>
        <end position="133"/>
    </location>
</feature>
<dbReference type="Gene3D" id="3.40.250.10">
    <property type="entry name" value="Rhodanese-like domain"/>
    <property type="match status" value="1"/>
</dbReference>
<protein>
    <recommendedName>
        <fullName evidence="1">Rhodanese domain-containing protein</fullName>
    </recommendedName>
</protein>
<dbReference type="GO" id="GO:0005737">
    <property type="term" value="C:cytoplasm"/>
    <property type="evidence" value="ECO:0007669"/>
    <property type="project" value="TreeGrafter"/>
</dbReference>